<accession>A0A428GX49</accession>
<comment type="caution">
    <text evidence="1">The sequence shown here is derived from an EMBL/GenBank/DDBJ whole genome shotgun (WGS) entry which is preliminary data.</text>
</comment>
<dbReference type="EMBL" id="RJPQ01000001">
    <property type="protein sequence ID" value="RSJ88181.1"/>
    <property type="molecule type" value="Genomic_DNA"/>
</dbReference>
<gene>
    <name evidence="1" type="ORF">D8794_02145</name>
</gene>
<sequence length="48" mass="5649">MIYTMEQIEKLYSSLQNTKEIARIKEIKELKEIAKSGKISSEIRVITY</sequence>
<name>A0A428GX49_STRCR</name>
<dbReference type="Proteomes" id="UP000277890">
    <property type="component" value="Unassembled WGS sequence"/>
</dbReference>
<reference evidence="1 2" key="1">
    <citation type="submission" date="2018-11" db="EMBL/GenBank/DDBJ databases">
        <title>Species Designations Belie Phenotypic and Genotypic Heterogeneity in Oral Streptococci.</title>
        <authorList>
            <person name="Velsko I."/>
        </authorList>
    </citation>
    <scope>NUCLEOTIDE SEQUENCE [LARGE SCALE GENOMIC DNA]</scope>
    <source>
        <strain evidence="1 2">A54</strain>
    </source>
</reference>
<proteinExistence type="predicted"/>
<evidence type="ECO:0000313" key="2">
    <source>
        <dbReference type="Proteomes" id="UP000277890"/>
    </source>
</evidence>
<organism evidence="1 2">
    <name type="scientific">Streptococcus cristatus</name>
    <dbReference type="NCBI Taxonomy" id="45634"/>
    <lineage>
        <taxon>Bacteria</taxon>
        <taxon>Bacillati</taxon>
        <taxon>Bacillota</taxon>
        <taxon>Bacilli</taxon>
        <taxon>Lactobacillales</taxon>
        <taxon>Streptococcaceae</taxon>
        <taxon>Streptococcus</taxon>
    </lineage>
</organism>
<dbReference type="RefSeq" id="WP_185761002.1">
    <property type="nucleotide sequence ID" value="NZ_RJPO01000001.1"/>
</dbReference>
<protein>
    <submittedName>
        <fullName evidence="1">Uncharacterized protein</fullName>
    </submittedName>
</protein>
<evidence type="ECO:0000313" key="1">
    <source>
        <dbReference type="EMBL" id="RSJ88181.1"/>
    </source>
</evidence>
<dbReference type="AlphaFoldDB" id="A0A428GX49"/>